<dbReference type="SUPFAM" id="SSF51735">
    <property type="entry name" value="NAD(P)-binding Rossmann-fold domains"/>
    <property type="match status" value="1"/>
</dbReference>
<dbReference type="InterPro" id="IPR002347">
    <property type="entry name" value="SDR_fam"/>
</dbReference>
<proteinExistence type="predicted"/>
<dbReference type="InterPro" id="IPR036291">
    <property type="entry name" value="NAD(P)-bd_dom_sf"/>
</dbReference>
<dbReference type="PANTHER" id="PTHR43975">
    <property type="entry name" value="ZGC:101858"/>
    <property type="match status" value="1"/>
</dbReference>
<dbReference type="PRINTS" id="PR00081">
    <property type="entry name" value="GDHRDH"/>
</dbReference>
<name>A0A9P6QZL6_9FUNG</name>
<dbReference type="Pfam" id="PF00106">
    <property type="entry name" value="adh_short"/>
    <property type="match status" value="1"/>
</dbReference>
<gene>
    <name evidence="2" type="ORF">BGZ99_000915</name>
</gene>
<dbReference type="InterPro" id="IPR020904">
    <property type="entry name" value="Sc_DH/Rdtase_CS"/>
</dbReference>
<dbReference type="Proteomes" id="UP000738325">
    <property type="component" value="Unassembled WGS sequence"/>
</dbReference>
<dbReference type="EMBL" id="JAAAIP010001206">
    <property type="protein sequence ID" value="KAG0309297.1"/>
    <property type="molecule type" value="Genomic_DNA"/>
</dbReference>
<keyword evidence="3" id="KW-1185">Reference proteome</keyword>
<reference evidence="2" key="1">
    <citation type="journal article" date="2020" name="Fungal Divers.">
        <title>Resolving the Mortierellaceae phylogeny through synthesis of multi-gene phylogenetics and phylogenomics.</title>
        <authorList>
            <person name="Vandepol N."/>
            <person name="Liber J."/>
            <person name="Desiro A."/>
            <person name="Na H."/>
            <person name="Kennedy M."/>
            <person name="Barry K."/>
            <person name="Grigoriev I.V."/>
            <person name="Miller A.N."/>
            <person name="O'Donnell K."/>
            <person name="Stajich J.E."/>
            <person name="Bonito G."/>
        </authorList>
    </citation>
    <scope>NUCLEOTIDE SEQUENCE</scope>
    <source>
        <strain evidence="2">REB-010B</strain>
    </source>
</reference>
<comment type="caution">
    <text evidence="2">The sequence shown here is derived from an EMBL/GenBank/DDBJ whole genome shotgun (WGS) entry which is preliminary data.</text>
</comment>
<evidence type="ECO:0000256" key="1">
    <source>
        <dbReference type="ARBA" id="ARBA00022857"/>
    </source>
</evidence>
<sequence>MTSHRPTLIITGASRGIGRSTTIIAIQKLGANVIGVARSKESLEKLSQHIEGDLNLKDRFKFVVGDVTAESTSQEAVALALKSWSGKLDGLVLNAGAFDVNVFACMTTLQHALPALRESKGRIVILSSGVSFIPIHGWSAYCSSKAALSMFTDILALEEPELTTISLRPGVADTDMAKVSKERGAKHMLPEQLAMFSKENENSLPVVHPDEPGHVAASLAISADPSLNGKKLDYYDEELKSHH</sequence>
<keyword evidence="1" id="KW-0521">NADP</keyword>
<dbReference type="OrthoDB" id="153074at2759"/>
<organism evidence="2 3">
    <name type="scientific">Dissophora globulifera</name>
    <dbReference type="NCBI Taxonomy" id="979702"/>
    <lineage>
        <taxon>Eukaryota</taxon>
        <taxon>Fungi</taxon>
        <taxon>Fungi incertae sedis</taxon>
        <taxon>Mucoromycota</taxon>
        <taxon>Mortierellomycotina</taxon>
        <taxon>Mortierellomycetes</taxon>
        <taxon>Mortierellales</taxon>
        <taxon>Mortierellaceae</taxon>
        <taxon>Dissophora</taxon>
    </lineage>
</organism>
<evidence type="ECO:0000313" key="2">
    <source>
        <dbReference type="EMBL" id="KAG0309297.1"/>
    </source>
</evidence>
<protein>
    <recommendedName>
        <fullName evidence="4">NAD(P)-binding protein</fullName>
    </recommendedName>
</protein>
<dbReference type="AlphaFoldDB" id="A0A9P6QZL6"/>
<dbReference type="PROSITE" id="PS00061">
    <property type="entry name" value="ADH_SHORT"/>
    <property type="match status" value="1"/>
</dbReference>
<dbReference type="PANTHER" id="PTHR43975:SF2">
    <property type="entry name" value="EG:BACR7A4.14 PROTEIN-RELATED"/>
    <property type="match status" value="1"/>
</dbReference>
<dbReference type="Gene3D" id="3.40.50.720">
    <property type="entry name" value="NAD(P)-binding Rossmann-like Domain"/>
    <property type="match status" value="1"/>
</dbReference>
<evidence type="ECO:0008006" key="4">
    <source>
        <dbReference type="Google" id="ProtNLM"/>
    </source>
</evidence>
<evidence type="ECO:0000313" key="3">
    <source>
        <dbReference type="Proteomes" id="UP000738325"/>
    </source>
</evidence>
<feature type="non-terminal residue" evidence="2">
    <location>
        <position position="243"/>
    </location>
</feature>
<accession>A0A9P6QZL6</accession>